<proteinExistence type="predicted"/>
<reference evidence="1" key="2">
    <citation type="submission" date="2019-01" db="EMBL/GenBank/DDBJ databases">
        <authorList>
            <person name="Graves T."/>
            <person name="Eichler E.E."/>
            <person name="Wilson R.K."/>
        </authorList>
    </citation>
    <scope>NUCLEOTIDE SEQUENCE [LARGE SCALE GENOMIC DNA]</scope>
    <source>
        <strain evidence="1">17573</strain>
    </source>
</reference>
<dbReference type="Bgee" id="ENSMMUG00000056196">
    <property type="expression patterns" value="Expressed in colon"/>
</dbReference>
<name>A0A5F8A695_MACMU</name>
<reference evidence="1" key="4">
    <citation type="submission" date="2025-09" db="UniProtKB">
        <authorList>
            <consortium name="Ensembl"/>
        </authorList>
    </citation>
    <scope>IDENTIFICATION</scope>
    <source>
        <strain evidence="1">17573</strain>
    </source>
</reference>
<dbReference type="PRINTS" id="PR02045">
    <property type="entry name" value="F138DOMAIN"/>
</dbReference>
<evidence type="ECO:0000313" key="2">
    <source>
        <dbReference type="Proteomes" id="UP000006718"/>
    </source>
</evidence>
<keyword evidence="2" id="KW-1185">Reference proteome</keyword>
<dbReference type="VEuPathDB" id="HostDB:ENSMMUG00000056196"/>
<dbReference type="PANTHER" id="PTHR12138">
    <property type="entry name" value="PRIMATE-EXPANDED PROTEIN FAMILY"/>
    <property type="match status" value="1"/>
</dbReference>
<sequence length="167" mass="18390">MYPLEDHSLKATLTAPQSSRTGRNSGGYLLLRVCLNSSSLILMHFLLCSVSRRCGPIFCLFVFLKQGLTLLPRLECRGTVTAHCSRYLPGSGDPLTLAWDYRLASPCPADFFLLLLEMRSHSVAQAGLKFLSSSDPPAWAPQSAEITGVSHHVRPWGSFFSSGIYKL</sequence>
<evidence type="ECO:0000313" key="1">
    <source>
        <dbReference type="Ensembl" id="ENSMMUP00000073405.1"/>
    </source>
</evidence>
<protein>
    <submittedName>
        <fullName evidence="1">Uncharacterized protein</fullName>
    </submittedName>
</protein>
<reference evidence="2" key="1">
    <citation type="journal article" date="2007" name="Science">
        <title>Evolutionary and biomedical insights from the rhesus macaque genome.</title>
        <authorList>
            <person name="Gibbs R.A."/>
            <person name="Rogers J."/>
            <person name="Katze M.G."/>
            <person name="Bumgarner R."/>
            <person name="Weinstock G.M."/>
            <person name="Mardis E.R."/>
            <person name="Remington K.A."/>
            <person name="Strausberg R.L."/>
            <person name="Venter J.C."/>
            <person name="Wilson R.K."/>
            <person name="Batzer M.A."/>
            <person name="Bustamante C.D."/>
            <person name="Eichler E.E."/>
            <person name="Hahn M.W."/>
            <person name="Hardison R.C."/>
            <person name="Makova K.D."/>
            <person name="Miller W."/>
            <person name="Milosavljevic A."/>
            <person name="Palermo R.E."/>
            <person name="Siepel A."/>
            <person name="Sikela J.M."/>
            <person name="Attaway T."/>
            <person name="Bell S."/>
            <person name="Bernard K.E."/>
            <person name="Buhay C.J."/>
            <person name="Chandrabose M.N."/>
            <person name="Dao M."/>
            <person name="Davis C."/>
            <person name="Delehaunty K.D."/>
            <person name="Ding Y."/>
            <person name="Dinh H.H."/>
            <person name="Dugan-Rocha S."/>
            <person name="Fulton L.A."/>
            <person name="Gabisi R.A."/>
            <person name="Garner T.T."/>
            <person name="Godfrey J."/>
            <person name="Hawes A.C."/>
            <person name="Hernandez J."/>
            <person name="Hines S."/>
            <person name="Holder M."/>
            <person name="Hume J."/>
            <person name="Jhangiani S.N."/>
            <person name="Joshi V."/>
            <person name="Khan Z.M."/>
            <person name="Kirkness E.F."/>
            <person name="Cree A."/>
            <person name="Fowler R.G."/>
            <person name="Lee S."/>
            <person name="Lewis L.R."/>
            <person name="Li Z."/>
            <person name="Liu Y.-S."/>
            <person name="Moore S.M."/>
            <person name="Muzny D."/>
            <person name="Nazareth L.V."/>
            <person name="Ngo D.N."/>
            <person name="Okwuonu G.O."/>
            <person name="Pai G."/>
            <person name="Parker D."/>
            <person name="Paul H.A."/>
            <person name="Pfannkoch C."/>
            <person name="Pohl C.S."/>
            <person name="Rogers Y.-H.C."/>
            <person name="Ruiz S.J."/>
            <person name="Sabo A."/>
            <person name="Santibanez J."/>
            <person name="Schneider B.W."/>
            <person name="Smith S.M."/>
            <person name="Sodergren E."/>
            <person name="Svatek A.F."/>
            <person name="Utterback T.R."/>
            <person name="Vattathil S."/>
            <person name="Warren W."/>
            <person name="White C.S."/>
            <person name="Chinwalla A.T."/>
            <person name="Feng Y."/>
            <person name="Halpern A.L."/>
            <person name="Hillier L.W."/>
            <person name="Huang X."/>
            <person name="Minx P."/>
            <person name="Nelson J.O."/>
            <person name="Pepin K.H."/>
            <person name="Qin X."/>
            <person name="Sutton G.G."/>
            <person name="Venter E."/>
            <person name="Walenz B.P."/>
            <person name="Wallis J.W."/>
            <person name="Worley K.C."/>
            <person name="Yang S.-P."/>
            <person name="Jones S.M."/>
            <person name="Marra M.A."/>
            <person name="Rocchi M."/>
            <person name="Schein J.E."/>
            <person name="Baertsch R."/>
            <person name="Clarke L."/>
            <person name="Csuros M."/>
            <person name="Glasscock J."/>
            <person name="Harris R.A."/>
            <person name="Havlak P."/>
            <person name="Jackson A.R."/>
            <person name="Jiang H."/>
            <person name="Liu Y."/>
            <person name="Messina D.N."/>
            <person name="Shen Y."/>
            <person name="Song H.X.-Z."/>
            <person name="Wylie T."/>
            <person name="Zhang L."/>
            <person name="Birney E."/>
            <person name="Han K."/>
            <person name="Konkel M.K."/>
            <person name="Lee J."/>
            <person name="Smit A.F.A."/>
            <person name="Ullmer B."/>
            <person name="Wang H."/>
            <person name="Xing J."/>
            <person name="Burhans R."/>
            <person name="Cheng Z."/>
            <person name="Karro J.E."/>
            <person name="Ma J."/>
            <person name="Raney B."/>
            <person name="She X."/>
            <person name="Cox M.J."/>
            <person name="Demuth J.P."/>
            <person name="Dumas L.J."/>
            <person name="Han S.-G."/>
            <person name="Hopkins J."/>
            <person name="Karimpour-Fard A."/>
            <person name="Kim Y.H."/>
            <person name="Pollack J.R."/>
            <person name="Vinar T."/>
            <person name="Addo-Quaye C."/>
            <person name="Degenhardt J."/>
            <person name="Denby A."/>
            <person name="Hubisz M.J."/>
            <person name="Indap A."/>
            <person name="Kosiol C."/>
            <person name="Lahn B.T."/>
            <person name="Lawson H.A."/>
            <person name="Marklein A."/>
            <person name="Nielsen R."/>
            <person name="Vallender E.J."/>
            <person name="Clark A.G."/>
            <person name="Ferguson B."/>
            <person name="Hernandez R.D."/>
            <person name="Hirani K."/>
            <person name="Kehrer-Sawatzki H."/>
            <person name="Kolb J."/>
            <person name="Patil S."/>
            <person name="Pu L.-L."/>
            <person name="Ren Y."/>
            <person name="Smith D.G."/>
            <person name="Wheeler D.A."/>
            <person name="Schenck I."/>
            <person name="Ball E.V."/>
            <person name="Chen R."/>
            <person name="Cooper D.N."/>
            <person name="Giardine B."/>
            <person name="Hsu F."/>
            <person name="Kent W.J."/>
            <person name="Lesk A."/>
            <person name="Nelson D.L."/>
            <person name="O'brien W.E."/>
            <person name="Pruefer K."/>
            <person name="Stenson P.D."/>
            <person name="Wallace J.C."/>
            <person name="Ke H."/>
            <person name="Liu X.-M."/>
            <person name="Wang P."/>
            <person name="Xiang A.P."/>
            <person name="Yang F."/>
            <person name="Barber G.P."/>
            <person name="Haussler D."/>
            <person name="Karolchik D."/>
            <person name="Kern A.D."/>
            <person name="Kuhn R.M."/>
            <person name="Smith K.E."/>
            <person name="Zwieg A.S."/>
        </authorList>
    </citation>
    <scope>NUCLEOTIDE SEQUENCE [LARGE SCALE GENOMIC DNA]</scope>
    <source>
        <strain evidence="2">17573</strain>
    </source>
</reference>
<dbReference type="InParanoid" id="A0A5F8A695"/>
<dbReference type="Ensembl" id="ENSMMUT00000098482.1">
    <property type="protein sequence ID" value="ENSMMUP00000073405.1"/>
    <property type="gene ID" value="ENSMMUG00000056196.1"/>
</dbReference>
<reference evidence="1" key="3">
    <citation type="submission" date="2025-08" db="UniProtKB">
        <authorList>
            <consortium name="Ensembl"/>
        </authorList>
    </citation>
    <scope>IDENTIFICATION</scope>
    <source>
        <strain evidence="1">17573</strain>
    </source>
</reference>
<dbReference type="STRING" id="9544.ENSMMUP00000073405"/>
<accession>A0A5F8A695</accession>
<organism evidence="1 2">
    <name type="scientific">Macaca mulatta</name>
    <name type="common">Rhesus macaque</name>
    <dbReference type="NCBI Taxonomy" id="9544"/>
    <lineage>
        <taxon>Eukaryota</taxon>
        <taxon>Metazoa</taxon>
        <taxon>Chordata</taxon>
        <taxon>Craniata</taxon>
        <taxon>Vertebrata</taxon>
        <taxon>Euteleostomi</taxon>
        <taxon>Mammalia</taxon>
        <taxon>Eutheria</taxon>
        <taxon>Euarchontoglires</taxon>
        <taxon>Primates</taxon>
        <taxon>Haplorrhini</taxon>
        <taxon>Catarrhini</taxon>
        <taxon>Cercopithecidae</taxon>
        <taxon>Cercopithecinae</taxon>
        <taxon>Macaca</taxon>
    </lineage>
</organism>
<dbReference type="PANTHER" id="PTHR12138:SF133">
    <property type="entry name" value="SECRETED PROTEIN"/>
    <property type="match status" value="1"/>
</dbReference>
<dbReference type="Proteomes" id="UP000006718">
    <property type="component" value="Chromosome 5"/>
</dbReference>
<dbReference type="GeneTree" id="ENSGT00940000166143"/>
<dbReference type="AlphaFoldDB" id="A0A5F8A695"/>